<keyword evidence="2" id="KW-0732">Signal</keyword>
<name>A0ABS2LB65_9CELL</name>
<gene>
    <name evidence="3" type="ORF">JOD49_000555</name>
</gene>
<feature type="chain" id="PRO_5045558624" description="Lipoprotein" evidence="2">
    <location>
        <begin position="27"/>
        <end position="276"/>
    </location>
</feature>
<organism evidence="3 4">
    <name type="scientific">Oerskovia jenensis</name>
    <dbReference type="NCBI Taxonomy" id="162169"/>
    <lineage>
        <taxon>Bacteria</taxon>
        <taxon>Bacillati</taxon>
        <taxon>Actinomycetota</taxon>
        <taxon>Actinomycetes</taxon>
        <taxon>Micrococcales</taxon>
        <taxon>Cellulomonadaceae</taxon>
        <taxon>Oerskovia</taxon>
    </lineage>
</organism>
<feature type="region of interest" description="Disordered" evidence="1">
    <location>
        <begin position="27"/>
        <end position="91"/>
    </location>
</feature>
<reference evidence="3 4" key="1">
    <citation type="submission" date="2021-01" db="EMBL/GenBank/DDBJ databases">
        <title>Sequencing the genomes of 1000 actinobacteria strains.</title>
        <authorList>
            <person name="Klenk H.-P."/>
        </authorList>
    </citation>
    <scope>NUCLEOTIDE SEQUENCE [LARGE SCALE GENOMIC DNA]</scope>
    <source>
        <strain evidence="3 4">DSM 46000</strain>
    </source>
</reference>
<sequence>MVARRPSVVARPGRLLATSLTLLVLAGCTSGGEPQPGPTPAAETDRSSASEPPEGPTPSPTSTAAGGAGDVTQEPPAVSGPADGPDEYVPDPEQVRQTLVDTFTPLMVLQPKGFSASHRFTIRDGWTVLSSNGRCALSSTTSAAPTDGPTDDVPGAARDASFSVLRDVLAAERGAKNVSAESESLVFGEDRTEPRKGTNVATQEWTVERSGTVLRSRVLARATTRMSYSGVAMRTSTVLSFECTGASIDEKAWTGVLEWLRLPATASEAAGAWTGA</sequence>
<evidence type="ECO:0000256" key="2">
    <source>
        <dbReference type="SAM" id="SignalP"/>
    </source>
</evidence>
<feature type="signal peptide" evidence="2">
    <location>
        <begin position="1"/>
        <end position="26"/>
    </location>
</feature>
<evidence type="ECO:0000313" key="3">
    <source>
        <dbReference type="EMBL" id="MBM7477635.1"/>
    </source>
</evidence>
<evidence type="ECO:0008006" key="5">
    <source>
        <dbReference type="Google" id="ProtNLM"/>
    </source>
</evidence>
<dbReference type="Proteomes" id="UP000698059">
    <property type="component" value="Unassembled WGS sequence"/>
</dbReference>
<protein>
    <recommendedName>
        <fullName evidence="5">Lipoprotein</fullName>
    </recommendedName>
</protein>
<proteinExistence type="predicted"/>
<evidence type="ECO:0000256" key="1">
    <source>
        <dbReference type="SAM" id="MobiDB-lite"/>
    </source>
</evidence>
<accession>A0ABS2LB65</accession>
<dbReference type="EMBL" id="JAFBBO010000001">
    <property type="protein sequence ID" value="MBM7477635.1"/>
    <property type="molecule type" value="Genomic_DNA"/>
</dbReference>
<dbReference type="PROSITE" id="PS51257">
    <property type="entry name" value="PROKAR_LIPOPROTEIN"/>
    <property type="match status" value="1"/>
</dbReference>
<comment type="caution">
    <text evidence="3">The sequence shown here is derived from an EMBL/GenBank/DDBJ whole genome shotgun (WGS) entry which is preliminary data.</text>
</comment>
<evidence type="ECO:0000313" key="4">
    <source>
        <dbReference type="Proteomes" id="UP000698059"/>
    </source>
</evidence>
<dbReference type="RefSeq" id="WP_205305880.1">
    <property type="nucleotide sequence ID" value="NZ_BAAAVF010000010.1"/>
</dbReference>
<keyword evidence="4" id="KW-1185">Reference proteome</keyword>